<proteinExistence type="inferred from homology"/>
<organism evidence="5 6">
    <name type="scientific">Hyaloscypha variabilis (strain UAMH 11265 / GT02V1 / F)</name>
    <name type="common">Meliniomyces variabilis</name>
    <dbReference type="NCBI Taxonomy" id="1149755"/>
    <lineage>
        <taxon>Eukaryota</taxon>
        <taxon>Fungi</taxon>
        <taxon>Dikarya</taxon>
        <taxon>Ascomycota</taxon>
        <taxon>Pezizomycotina</taxon>
        <taxon>Leotiomycetes</taxon>
        <taxon>Helotiales</taxon>
        <taxon>Hyaloscyphaceae</taxon>
        <taxon>Hyaloscypha</taxon>
        <taxon>Hyaloscypha variabilis</taxon>
    </lineage>
</organism>
<dbReference type="InterPro" id="IPR023210">
    <property type="entry name" value="NADP_OxRdtase_dom"/>
</dbReference>
<dbReference type="Proteomes" id="UP000235786">
    <property type="component" value="Unassembled WGS sequence"/>
</dbReference>
<comment type="similarity">
    <text evidence="3">Belongs to the aldo/keto reductase family. Aldo/keto reductase 2 subfamily.</text>
</comment>
<dbReference type="SUPFAM" id="SSF51430">
    <property type="entry name" value="NAD(P)-linked oxidoreductase"/>
    <property type="match status" value="1"/>
</dbReference>
<evidence type="ECO:0000313" key="6">
    <source>
        <dbReference type="Proteomes" id="UP000235786"/>
    </source>
</evidence>
<keyword evidence="1" id="KW-0521">NADP</keyword>
<accession>A0A2J6S5A3</accession>
<dbReference type="GO" id="GO:0016491">
    <property type="term" value="F:oxidoreductase activity"/>
    <property type="evidence" value="ECO:0007669"/>
    <property type="project" value="UniProtKB-KW"/>
</dbReference>
<keyword evidence="2" id="KW-0560">Oxidoreductase</keyword>
<dbReference type="PANTHER" id="PTHR43364:SF7">
    <property type="entry name" value="NADP-DEPENDENT OXIDOREDUCTASE DOMAIN-CONTAINING PROTEIN-RELATED"/>
    <property type="match status" value="1"/>
</dbReference>
<dbReference type="PANTHER" id="PTHR43364">
    <property type="entry name" value="NADH-SPECIFIC METHYLGLYOXAL REDUCTASE-RELATED"/>
    <property type="match status" value="1"/>
</dbReference>
<evidence type="ECO:0000256" key="1">
    <source>
        <dbReference type="ARBA" id="ARBA00022857"/>
    </source>
</evidence>
<gene>
    <name evidence="5" type="ORF">L207DRAFT_479511</name>
</gene>
<evidence type="ECO:0000256" key="2">
    <source>
        <dbReference type="ARBA" id="ARBA00023002"/>
    </source>
</evidence>
<protein>
    <submittedName>
        <fullName evidence="5">Aldo/keto reductase</fullName>
    </submittedName>
</protein>
<feature type="domain" description="NADP-dependent oxidoreductase" evidence="4">
    <location>
        <begin position="32"/>
        <end position="336"/>
    </location>
</feature>
<sequence>MSKQLTVSTKTAVTPLARYRQLSPSAAIFVSPLCLGTMNFGNPNKPMLGECSKETSFEILDHYFEQGGNFIDTANSYQGGETESLLGEWMAARKTRDQVVLATKYTGPHRISDPSIKIRVNYGGNGIKSLKLNLEDSLTRLQTDYIDIFYLHWWNFTATIPEVMHSLNDLVTSGKVLYLGISDSPAWVVTKANQYARDHGLRPFVVYQGPWNAAFRDLEREIVPMCRDEGMGICAYSVLNSGRFQTNKVFREREEKNPGRAHIPVAERDRKVSSVLEKLADAKKTNLTSVALSYILSKEPYVFPIVGGRKVEHLKGNIEGLTVSLTAEEFADVENAYQFDPGFPQTFLSGTIAAGSDAPQKLASRASEVRWTAAQGTIDWVEDSKAIRPTVF</sequence>
<dbReference type="AlphaFoldDB" id="A0A2J6S5A3"/>
<dbReference type="EMBL" id="KZ613939">
    <property type="protein sequence ID" value="PMD45941.1"/>
    <property type="molecule type" value="Genomic_DNA"/>
</dbReference>
<evidence type="ECO:0000313" key="5">
    <source>
        <dbReference type="EMBL" id="PMD45941.1"/>
    </source>
</evidence>
<dbReference type="OrthoDB" id="48988at2759"/>
<name>A0A2J6S5A3_HYAVF</name>
<dbReference type="InterPro" id="IPR036812">
    <property type="entry name" value="NAD(P)_OxRdtase_dom_sf"/>
</dbReference>
<dbReference type="Gene3D" id="3.20.20.100">
    <property type="entry name" value="NADP-dependent oxidoreductase domain"/>
    <property type="match status" value="1"/>
</dbReference>
<dbReference type="InterPro" id="IPR050523">
    <property type="entry name" value="AKR_Detox_Biosynth"/>
</dbReference>
<evidence type="ECO:0000256" key="3">
    <source>
        <dbReference type="ARBA" id="ARBA00038157"/>
    </source>
</evidence>
<keyword evidence="6" id="KW-1185">Reference proteome</keyword>
<reference evidence="5 6" key="1">
    <citation type="submission" date="2016-04" db="EMBL/GenBank/DDBJ databases">
        <title>A degradative enzymes factory behind the ericoid mycorrhizal symbiosis.</title>
        <authorList>
            <consortium name="DOE Joint Genome Institute"/>
            <person name="Martino E."/>
            <person name="Morin E."/>
            <person name="Grelet G."/>
            <person name="Kuo A."/>
            <person name="Kohler A."/>
            <person name="Daghino S."/>
            <person name="Barry K."/>
            <person name="Choi C."/>
            <person name="Cichocki N."/>
            <person name="Clum A."/>
            <person name="Copeland A."/>
            <person name="Hainaut M."/>
            <person name="Haridas S."/>
            <person name="Labutti K."/>
            <person name="Lindquist E."/>
            <person name="Lipzen A."/>
            <person name="Khouja H.-R."/>
            <person name="Murat C."/>
            <person name="Ohm R."/>
            <person name="Olson A."/>
            <person name="Spatafora J."/>
            <person name="Veneault-Fourrey C."/>
            <person name="Henrissat B."/>
            <person name="Grigoriev I."/>
            <person name="Martin F."/>
            <person name="Perotto S."/>
        </authorList>
    </citation>
    <scope>NUCLEOTIDE SEQUENCE [LARGE SCALE GENOMIC DNA]</scope>
    <source>
        <strain evidence="5 6">F</strain>
    </source>
</reference>
<evidence type="ECO:0000259" key="4">
    <source>
        <dbReference type="Pfam" id="PF00248"/>
    </source>
</evidence>
<dbReference type="Pfam" id="PF00248">
    <property type="entry name" value="Aldo_ket_red"/>
    <property type="match status" value="1"/>
</dbReference>